<evidence type="ECO:0000313" key="1">
    <source>
        <dbReference type="EMBL" id="XCG63535.1"/>
    </source>
</evidence>
<dbReference type="Gene3D" id="3.90.180.10">
    <property type="entry name" value="Medium-chain alcohol dehydrogenases, catalytic domain"/>
    <property type="match status" value="1"/>
</dbReference>
<organism evidence="1">
    <name type="scientific">Nakamurella sp. A5-74</name>
    <dbReference type="NCBI Taxonomy" id="3158264"/>
    <lineage>
        <taxon>Bacteria</taxon>
        <taxon>Bacillati</taxon>
        <taxon>Actinomycetota</taxon>
        <taxon>Actinomycetes</taxon>
        <taxon>Nakamurellales</taxon>
        <taxon>Nakamurellaceae</taxon>
        <taxon>Nakamurella</taxon>
    </lineage>
</organism>
<gene>
    <name evidence="1" type="ORF">ABLG96_20455</name>
</gene>
<dbReference type="EMBL" id="CP159218">
    <property type="protein sequence ID" value="XCG63535.1"/>
    <property type="molecule type" value="Genomic_DNA"/>
</dbReference>
<sequence length="47" mass="4626">MASGTLTAHIAARFPLTAAAEALTLAESRTTTGKVILEPNPGGSAGC</sequence>
<protein>
    <submittedName>
        <fullName evidence="1">Zinc-binding dehydrogenase</fullName>
    </submittedName>
</protein>
<proteinExistence type="predicted"/>
<dbReference type="AlphaFoldDB" id="A0AAU8DN15"/>
<accession>A0AAU8DN15</accession>
<name>A0AAU8DN15_9ACTN</name>
<reference evidence="1" key="1">
    <citation type="submission" date="2024-05" db="EMBL/GenBank/DDBJ databases">
        <authorList>
            <person name="Cai S.Y."/>
            <person name="Jin L.M."/>
            <person name="Li H.R."/>
        </authorList>
    </citation>
    <scope>NUCLEOTIDE SEQUENCE</scope>
    <source>
        <strain evidence="1">A5-74</strain>
    </source>
</reference>
<dbReference type="RefSeq" id="WP_353649150.1">
    <property type="nucleotide sequence ID" value="NZ_CP159218.1"/>
</dbReference>
<dbReference type="Pfam" id="PF13602">
    <property type="entry name" value="ADH_zinc_N_2"/>
    <property type="match status" value="1"/>
</dbReference>